<dbReference type="EMBL" id="CP058316">
    <property type="protein sequence ID" value="QLD12063.1"/>
    <property type="molecule type" value="Genomic_DNA"/>
</dbReference>
<protein>
    <submittedName>
        <fullName evidence="1">Uncharacterized protein</fullName>
    </submittedName>
</protein>
<evidence type="ECO:0000313" key="1">
    <source>
        <dbReference type="EMBL" id="QLD12063.1"/>
    </source>
</evidence>
<dbReference type="AlphaFoldDB" id="A0A7D5JYV1"/>
<reference evidence="1 2" key="1">
    <citation type="submission" date="2020-06" db="EMBL/GenBank/DDBJ databases">
        <authorList>
            <person name="Jo H."/>
        </authorList>
    </citation>
    <scope>NUCLEOTIDE SEQUENCE [LARGE SCALE GENOMIC DNA]</scope>
    <source>
        <strain evidence="1 2">I46</strain>
    </source>
</reference>
<gene>
    <name evidence="1" type="ORF">HW566_09980</name>
</gene>
<evidence type="ECO:0000313" key="2">
    <source>
        <dbReference type="Proteomes" id="UP000509638"/>
    </source>
</evidence>
<dbReference type="RefSeq" id="WP_178012521.1">
    <property type="nucleotide sequence ID" value="NZ_CP058316.1"/>
</dbReference>
<dbReference type="Proteomes" id="UP000509638">
    <property type="component" value="Chromosome"/>
</dbReference>
<name>A0A7D5JYV1_9MICO</name>
<organism evidence="1 2">
    <name type="scientific">Microbacterium oleivorans</name>
    <dbReference type="NCBI Taxonomy" id="273677"/>
    <lineage>
        <taxon>Bacteria</taxon>
        <taxon>Bacillati</taxon>
        <taxon>Actinomycetota</taxon>
        <taxon>Actinomycetes</taxon>
        <taxon>Micrococcales</taxon>
        <taxon>Microbacteriaceae</taxon>
        <taxon>Microbacterium</taxon>
    </lineage>
</organism>
<sequence length="96" mass="9794">MPPRALDRLRPLLGGWTGVEDAGRYDGRPHRPLPGTRHFSVTNACPFGSGALAAALELIESVGVPVIKTSDGAASDAGGLLADTGLTATGARNACR</sequence>
<proteinExistence type="predicted"/>
<accession>A0A7D5JYV1</accession>